<name>A0A667Z8W9_9TELE</name>
<dbReference type="InterPro" id="IPR050958">
    <property type="entry name" value="Cell_Adh-Cytoskel_Orgn"/>
</dbReference>
<dbReference type="GO" id="GO:0007156">
    <property type="term" value="P:homophilic cell adhesion via plasma membrane adhesion molecules"/>
    <property type="evidence" value="ECO:0007669"/>
    <property type="project" value="TreeGrafter"/>
</dbReference>
<evidence type="ECO:0000313" key="6">
    <source>
        <dbReference type="Proteomes" id="UP000472263"/>
    </source>
</evidence>
<protein>
    <submittedName>
        <fullName evidence="5">Heparan sulfate proteoglycan 2</fullName>
    </submittedName>
</protein>
<keyword evidence="3" id="KW-0393">Immunoglobulin domain</keyword>
<dbReference type="GeneTree" id="ENSGT00940000156670"/>
<dbReference type="SUPFAM" id="SSF48726">
    <property type="entry name" value="Immunoglobulin"/>
    <property type="match status" value="4"/>
</dbReference>
<keyword evidence="1" id="KW-0732">Signal</keyword>
<dbReference type="Proteomes" id="UP000472263">
    <property type="component" value="Chromosome 7"/>
</dbReference>
<dbReference type="Pfam" id="PF07679">
    <property type="entry name" value="I-set"/>
    <property type="match status" value="2"/>
</dbReference>
<dbReference type="FunFam" id="2.60.40.10:FF:000032">
    <property type="entry name" value="palladin isoform X1"/>
    <property type="match status" value="1"/>
</dbReference>
<dbReference type="PANTHER" id="PTHR45080">
    <property type="entry name" value="CONTACTIN 5"/>
    <property type="match status" value="1"/>
</dbReference>
<dbReference type="PANTHER" id="PTHR45080:SF8">
    <property type="entry name" value="IG-LIKE DOMAIN-CONTAINING PROTEIN"/>
    <property type="match status" value="1"/>
</dbReference>
<feature type="domain" description="Ig-like" evidence="4">
    <location>
        <begin position="108"/>
        <end position="193"/>
    </location>
</feature>
<dbReference type="Pfam" id="PF13927">
    <property type="entry name" value="Ig_3"/>
    <property type="match status" value="2"/>
</dbReference>
<dbReference type="Gene3D" id="2.60.40.10">
    <property type="entry name" value="Immunoglobulins"/>
    <property type="match status" value="4"/>
</dbReference>
<dbReference type="GO" id="GO:0050808">
    <property type="term" value="P:synapse organization"/>
    <property type="evidence" value="ECO:0007669"/>
    <property type="project" value="TreeGrafter"/>
</dbReference>
<evidence type="ECO:0000256" key="3">
    <source>
        <dbReference type="ARBA" id="ARBA00023319"/>
    </source>
</evidence>
<organism evidence="5 6">
    <name type="scientific">Myripristis murdjan</name>
    <name type="common">pinecone soldierfish</name>
    <dbReference type="NCBI Taxonomy" id="586833"/>
    <lineage>
        <taxon>Eukaryota</taxon>
        <taxon>Metazoa</taxon>
        <taxon>Chordata</taxon>
        <taxon>Craniata</taxon>
        <taxon>Vertebrata</taxon>
        <taxon>Euteleostomi</taxon>
        <taxon>Actinopterygii</taxon>
        <taxon>Neopterygii</taxon>
        <taxon>Teleostei</taxon>
        <taxon>Neoteleostei</taxon>
        <taxon>Acanthomorphata</taxon>
        <taxon>Holocentriformes</taxon>
        <taxon>Holocentridae</taxon>
        <taxon>Myripristis</taxon>
    </lineage>
</organism>
<dbReference type="GO" id="GO:0043025">
    <property type="term" value="C:neuronal cell body"/>
    <property type="evidence" value="ECO:0007669"/>
    <property type="project" value="TreeGrafter"/>
</dbReference>
<keyword evidence="2" id="KW-1015">Disulfide bond</keyword>
<dbReference type="AlphaFoldDB" id="A0A667Z8W9"/>
<gene>
    <name evidence="5" type="primary">HSPG2</name>
    <name evidence="5" type="synonym">hspg2</name>
</gene>
<dbReference type="PROSITE" id="PS50835">
    <property type="entry name" value="IG_LIKE"/>
    <property type="match status" value="4"/>
</dbReference>
<evidence type="ECO:0000256" key="1">
    <source>
        <dbReference type="ARBA" id="ARBA00022729"/>
    </source>
</evidence>
<dbReference type="Ensembl" id="ENSMMDT00005030141.1">
    <property type="protein sequence ID" value="ENSMMDP00005029451.1"/>
    <property type="gene ID" value="ENSMMDG00005014007.1"/>
</dbReference>
<dbReference type="FunFam" id="2.60.40.10:FF:001104">
    <property type="entry name" value="Heparan sulfate proteoglycan 2"/>
    <property type="match status" value="1"/>
</dbReference>
<reference evidence="5" key="3">
    <citation type="submission" date="2025-09" db="UniProtKB">
        <authorList>
            <consortium name="Ensembl"/>
        </authorList>
    </citation>
    <scope>IDENTIFICATION</scope>
</reference>
<dbReference type="GO" id="GO:0005886">
    <property type="term" value="C:plasma membrane"/>
    <property type="evidence" value="ECO:0007669"/>
    <property type="project" value="TreeGrafter"/>
</dbReference>
<evidence type="ECO:0000256" key="2">
    <source>
        <dbReference type="ARBA" id="ARBA00023157"/>
    </source>
</evidence>
<evidence type="ECO:0000313" key="5">
    <source>
        <dbReference type="Ensembl" id="ENSMMDP00005029451.1"/>
    </source>
</evidence>
<dbReference type="InterPro" id="IPR013783">
    <property type="entry name" value="Ig-like_fold"/>
</dbReference>
<feature type="domain" description="Ig-like" evidence="4">
    <location>
        <begin position="17"/>
        <end position="101"/>
    </location>
</feature>
<evidence type="ECO:0000259" key="4">
    <source>
        <dbReference type="PROSITE" id="PS50835"/>
    </source>
</evidence>
<dbReference type="GO" id="GO:0030424">
    <property type="term" value="C:axon"/>
    <property type="evidence" value="ECO:0007669"/>
    <property type="project" value="TreeGrafter"/>
</dbReference>
<dbReference type="SMART" id="SM00408">
    <property type="entry name" value="IGc2"/>
    <property type="match status" value="4"/>
</dbReference>
<dbReference type="SMART" id="SM00409">
    <property type="entry name" value="IG"/>
    <property type="match status" value="4"/>
</dbReference>
<reference evidence="5" key="1">
    <citation type="submission" date="2019-06" db="EMBL/GenBank/DDBJ databases">
        <authorList>
            <consortium name="Wellcome Sanger Institute Data Sharing"/>
        </authorList>
    </citation>
    <scope>NUCLEOTIDE SEQUENCE [LARGE SCALE GENOMIC DNA]</scope>
</reference>
<keyword evidence="6" id="KW-1185">Reference proteome</keyword>
<feature type="domain" description="Ig-like" evidence="4">
    <location>
        <begin position="204"/>
        <end position="282"/>
    </location>
</feature>
<dbReference type="InterPro" id="IPR036179">
    <property type="entry name" value="Ig-like_dom_sf"/>
</dbReference>
<reference evidence="5" key="2">
    <citation type="submission" date="2025-08" db="UniProtKB">
        <authorList>
            <consortium name="Ensembl"/>
        </authorList>
    </citation>
    <scope>IDENTIFICATION</scope>
</reference>
<dbReference type="InterPro" id="IPR013098">
    <property type="entry name" value="Ig_I-set"/>
</dbReference>
<dbReference type="InterPro" id="IPR003598">
    <property type="entry name" value="Ig_sub2"/>
</dbReference>
<accession>A0A667Z8W9</accession>
<dbReference type="FunFam" id="2.60.40.10:FF:000884">
    <property type="entry name" value="Basement membrane-specific heparan sulfate proteoglycan core protein"/>
    <property type="match status" value="1"/>
</dbReference>
<feature type="domain" description="Ig-like" evidence="4">
    <location>
        <begin position="291"/>
        <end position="373"/>
    </location>
</feature>
<dbReference type="InterPro" id="IPR003599">
    <property type="entry name" value="Ig_sub"/>
</dbReference>
<dbReference type="GO" id="GO:0008046">
    <property type="term" value="F:axon guidance receptor activity"/>
    <property type="evidence" value="ECO:0007669"/>
    <property type="project" value="TreeGrafter"/>
</dbReference>
<dbReference type="InterPro" id="IPR007110">
    <property type="entry name" value="Ig-like_dom"/>
</dbReference>
<proteinExistence type="predicted"/>
<sequence length="377" mass="40468">VKLQPMAVPVRAGLQTPIISIEPHSAAVRNGDSANFRCRVYSGAQPVRLEWKLSSNQPLPDNVKVGPDGSVITITNAQSNNQGAYRCVASNLFGITQSIVSLIVREAPVATVTPLGPVRVRVGEPINLECQASGEPRPSVTWHRLDSTRKTMLSSPVPMESNAILVARPEDSGTYVCTARNNEGTSENRVEVIVEGNSRLPTVPRASVPEPLMVVVEGQTATLRCDAHGFPPPKITWSKLRAPLPWRHKVVNNSLVLPGVGRQDSGEYICNATNHMGTTEVTIMLDVETPPYATSMPDDVAVRVGEVIRLQCLAHGTPPLTFTWTKLDGSLPPRAQINGGDLQINLAAAEDAGSYKCVASNKVGNSEAVAKVTVRCK</sequence>